<dbReference type="PROSITE" id="PS51903">
    <property type="entry name" value="CLP_R"/>
    <property type="match status" value="1"/>
</dbReference>
<dbReference type="Pfam" id="PF17871">
    <property type="entry name" value="AAA_lid_9"/>
    <property type="match status" value="1"/>
</dbReference>
<accession>A0A9D9N481</accession>
<dbReference type="SUPFAM" id="SSF81923">
    <property type="entry name" value="Double Clp-N motif"/>
    <property type="match status" value="1"/>
</dbReference>
<dbReference type="Pfam" id="PF10431">
    <property type="entry name" value="ClpB_D2-small"/>
    <property type="match status" value="1"/>
</dbReference>
<dbReference type="PANTHER" id="PTHR11638">
    <property type="entry name" value="ATP-DEPENDENT CLP PROTEASE"/>
    <property type="match status" value="1"/>
</dbReference>
<dbReference type="InterPro" id="IPR019489">
    <property type="entry name" value="Clp_ATPase_C"/>
</dbReference>
<keyword evidence="11" id="KW-0645">Protease</keyword>
<dbReference type="PRINTS" id="PR00300">
    <property type="entry name" value="CLPPROTEASEA"/>
</dbReference>
<dbReference type="InterPro" id="IPR041546">
    <property type="entry name" value="ClpA/ClpB_AAA_lid"/>
</dbReference>
<name>A0A9D9N481_9BACT</name>
<dbReference type="GO" id="GO:0016887">
    <property type="term" value="F:ATP hydrolysis activity"/>
    <property type="evidence" value="ECO:0007669"/>
    <property type="project" value="InterPro"/>
</dbReference>
<organism evidence="11 12">
    <name type="scientific">Candidatus Gallipaludibacter merdavium</name>
    <dbReference type="NCBI Taxonomy" id="2840839"/>
    <lineage>
        <taxon>Bacteria</taxon>
        <taxon>Pseudomonadati</taxon>
        <taxon>Bacteroidota</taxon>
        <taxon>Bacteroidia</taxon>
        <taxon>Bacteroidales</taxon>
        <taxon>Candidatus Gallipaludibacter</taxon>
    </lineage>
</organism>
<dbReference type="AlphaFoldDB" id="A0A9D9N481"/>
<dbReference type="InterPro" id="IPR003959">
    <property type="entry name" value="ATPase_AAA_core"/>
</dbReference>
<dbReference type="InterPro" id="IPR036628">
    <property type="entry name" value="Clp_N_dom_sf"/>
</dbReference>
<dbReference type="GO" id="GO:0005524">
    <property type="term" value="F:ATP binding"/>
    <property type="evidence" value="ECO:0007669"/>
    <property type="project" value="UniProtKB-KW"/>
</dbReference>
<evidence type="ECO:0000256" key="7">
    <source>
        <dbReference type="SAM" id="Coils"/>
    </source>
</evidence>
<dbReference type="SUPFAM" id="SSF52540">
    <property type="entry name" value="P-loop containing nucleoside triphosphate hydrolases"/>
    <property type="match status" value="2"/>
</dbReference>
<dbReference type="InterPro" id="IPR050130">
    <property type="entry name" value="ClpA_ClpB"/>
</dbReference>
<evidence type="ECO:0000256" key="3">
    <source>
        <dbReference type="ARBA" id="ARBA00022840"/>
    </source>
</evidence>
<dbReference type="Gene3D" id="1.10.8.60">
    <property type="match status" value="2"/>
</dbReference>
<dbReference type="FunFam" id="3.40.50.300:FF:000025">
    <property type="entry name" value="ATP-dependent Clp protease subunit"/>
    <property type="match status" value="1"/>
</dbReference>
<dbReference type="PANTHER" id="PTHR11638:SF18">
    <property type="entry name" value="HEAT SHOCK PROTEIN 104"/>
    <property type="match status" value="1"/>
</dbReference>
<dbReference type="Gene3D" id="4.10.860.10">
    <property type="entry name" value="UVR domain"/>
    <property type="match status" value="1"/>
</dbReference>
<evidence type="ECO:0000256" key="1">
    <source>
        <dbReference type="ARBA" id="ARBA00022737"/>
    </source>
</evidence>
<dbReference type="InterPro" id="IPR001270">
    <property type="entry name" value="ClpA/B"/>
</dbReference>
<keyword evidence="4 6" id="KW-0143">Chaperone</keyword>
<keyword evidence="1 5" id="KW-0677">Repeat</keyword>
<proteinExistence type="inferred from homology"/>
<evidence type="ECO:0000256" key="2">
    <source>
        <dbReference type="ARBA" id="ARBA00022741"/>
    </source>
</evidence>
<dbReference type="SMART" id="SM01086">
    <property type="entry name" value="ClpB_D2-small"/>
    <property type="match status" value="1"/>
</dbReference>
<dbReference type="GO" id="GO:0034605">
    <property type="term" value="P:cellular response to heat"/>
    <property type="evidence" value="ECO:0007669"/>
    <property type="project" value="TreeGrafter"/>
</dbReference>
<keyword evidence="2 6" id="KW-0547">Nucleotide-binding</keyword>
<sequence length="830" mass="93119">MTYTESLFKTLQFSKQEAERLGNDSVAPEHMLLGLLRFNEGKAMKVIHDCGVEVQELKQRIEEQIRTGLEPTGDIISYTKQAERVKNMVELEARQMKAAEADTEHLLLALLRDGNSIAAVELNRRGVTYDRVQNELSQMQDVRPVQAMFTDDEEEDEMPSSRTTSSNTRTANAAPNKSGTPVLDNFGTDLTKVAAENRLDPIVGREKEIERIVQILSRRKKNNPILIGEPGVGKTAIVEGLALRIVQKRVSRVLYNKRIVSLDIASVVAGTKYRGQFEERIKAILNELSQNPDVILFIDEIHTIVGAGSSTGSLDAANILKPALARGELQCVGSTTLDEYRSSIEKDGALERRFQKVLVEPTSVEDTLTILKNIKDRYEYHHNVRYTPEALEACVRLTDRYITDRSFPDKAIDALDEAGARVHVTSFGVPPRVEELEKLIEAKEQEKTQILSEQKYEIAVALRDEIKTLKQELDDEMKKWEDENHEHPETVDADRIADVVSLMSGVPVQRIAQAEGIRLKQLSGNLKGKVIGQDNAIDVVVKSIQRNRIGLKDPNRPIGSFLFLGPTGVGKTHLAKSLAQFMFGSTDALIRVDMSEFMEKFSVSRLIGAPPGYVGYEEGGQLTEKVRRKPYSIILLDEIEKAHQDVYNLLLQVLDEGHLTDSLGRKVDFKNTVIIMTSNVGTKQLKDFGRGIGFNLPESTPDNMNSEHAKAIIKKSLEKTFAPEFLNRLDEIVTFDQLSKISIRQIVDLELAGVLKRTKELGYEVVLTEAAKDFLAEKGYDVQYGARPLKRAIQHYIEDKLADLLLDFDNTSRKIVFDKEGTDLIARVEV</sequence>
<reference evidence="11" key="2">
    <citation type="journal article" date="2021" name="PeerJ">
        <title>Extensive microbial diversity within the chicken gut microbiome revealed by metagenomics and culture.</title>
        <authorList>
            <person name="Gilroy R."/>
            <person name="Ravi A."/>
            <person name="Getino M."/>
            <person name="Pursley I."/>
            <person name="Horton D.L."/>
            <person name="Alikhan N.F."/>
            <person name="Baker D."/>
            <person name="Gharbi K."/>
            <person name="Hall N."/>
            <person name="Watson M."/>
            <person name="Adriaenssens E.M."/>
            <person name="Foster-Nyarko E."/>
            <person name="Jarju S."/>
            <person name="Secka A."/>
            <person name="Antonio M."/>
            <person name="Oren A."/>
            <person name="Chaudhuri R.R."/>
            <person name="La Ragione R."/>
            <person name="Hildebrand F."/>
            <person name="Pallen M.J."/>
        </authorList>
    </citation>
    <scope>NUCLEOTIDE SEQUENCE</scope>
    <source>
        <strain evidence="11">G3-3990</strain>
    </source>
</reference>
<feature type="region of interest" description="Disordered" evidence="8">
    <location>
        <begin position="150"/>
        <end position="184"/>
    </location>
</feature>
<dbReference type="EMBL" id="JADIMG010000052">
    <property type="protein sequence ID" value="MBO8459709.1"/>
    <property type="molecule type" value="Genomic_DNA"/>
</dbReference>
<dbReference type="CDD" id="cd19499">
    <property type="entry name" value="RecA-like_ClpB_Hsp104-like"/>
    <property type="match status" value="1"/>
</dbReference>
<dbReference type="InterPro" id="IPR003593">
    <property type="entry name" value="AAA+_ATPase"/>
</dbReference>
<evidence type="ECO:0000259" key="10">
    <source>
        <dbReference type="PROSITE" id="PS51903"/>
    </source>
</evidence>
<feature type="domain" description="UVR" evidence="9">
    <location>
        <begin position="437"/>
        <end position="472"/>
    </location>
</feature>
<dbReference type="GO" id="GO:0005737">
    <property type="term" value="C:cytoplasm"/>
    <property type="evidence" value="ECO:0007669"/>
    <property type="project" value="TreeGrafter"/>
</dbReference>
<dbReference type="InterPro" id="IPR027417">
    <property type="entry name" value="P-loop_NTPase"/>
</dbReference>
<feature type="domain" description="Clp R" evidence="10">
    <location>
        <begin position="1"/>
        <end position="145"/>
    </location>
</feature>
<dbReference type="Proteomes" id="UP000823641">
    <property type="component" value="Unassembled WGS sequence"/>
</dbReference>
<dbReference type="CDD" id="cd00009">
    <property type="entry name" value="AAA"/>
    <property type="match status" value="1"/>
</dbReference>
<dbReference type="GO" id="GO:0006508">
    <property type="term" value="P:proteolysis"/>
    <property type="evidence" value="ECO:0007669"/>
    <property type="project" value="UniProtKB-KW"/>
</dbReference>
<protein>
    <submittedName>
        <fullName evidence="11">ATP-dependent Clp protease ATP-binding subunit</fullName>
    </submittedName>
</protein>
<dbReference type="GO" id="GO:0008233">
    <property type="term" value="F:peptidase activity"/>
    <property type="evidence" value="ECO:0007669"/>
    <property type="project" value="UniProtKB-KW"/>
</dbReference>
<evidence type="ECO:0000313" key="11">
    <source>
        <dbReference type="EMBL" id="MBO8459709.1"/>
    </source>
</evidence>
<comment type="similarity">
    <text evidence="6">Belongs to the ClpA/ClpB family.</text>
</comment>
<evidence type="ECO:0000259" key="9">
    <source>
        <dbReference type="PROSITE" id="PS50151"/>
    </source>
</evidence>
<dbReference type="Gene3D" id="1.10.1780.10">
    <property type="entry name" value="Clp, N-terminal domain"/>
    <property type="match status" value="1"/>
</dbReference>
<evidence type="ECO:0000256" key="4">
    <source>
        <dbReference type="ARBA" id="ARBA00023186"/>
    </source>
</evidence>
<dbReference type="PROSITE" id="PS00871">
    <property type="entry name" value="CLPAB_2"/>
    <property type="match status" value="1"/>
</dbReference>
<dbReference type="InterPro" id="IPR018368">
    <property type="entry name" value="ClpA/B_CS1"/>
</dbReference>
<dbReference type="Pfam" id="PF02861">
    <property type="entry name" value="Clp_N"/>
    <property type="match status" value="1"/>
</dbReference>
<dbReference type="PROSITE" id="PS50151">
    <property type="entry name" value="UVR"/>
    <property type="match status" value="1"/>
</dbReference>
<keyword evidence="3 6" id="KW-0067">ATP-binding</keyword>
<feature type="coiled-coil region" evidence="7">
    <location>
        <begin position="433"/>
        <end position="486"/>
    </location>
</feature>
<reference evidence="11" key="1">
    <citation type="submission" date="2020-10" db="EMBL/GenBank/DDBJ databases">
        <authorList>
            <person name="Gilroy R."/>
        </authorList>
    </citation>
    <scope>NUCLEOTIDE SEQUENCE</scope>
    <source>
        <strain evidence="11">G3-3990</strain>
    </source>
</reference>
<keyword evidence="7" id="KW-0175">Coiled coil</keyword>
<dbReference type="Pfam" id="PF07724">
    <property type="entry name" value="AAA_2"/>
    <property type="match status" value="1"/>
</dbReference>
<dbReference type="InterPro" id="IPR004176">
    <property type="entry name" value="Clp_R_N"/>
</dbReference>
<comment type="caution">
    <text evidence="11">The sequence shown here is derived from an EMBL/GenBank/DDBJ whole genome shotgun (WGS) entry which is preliminary data.</text>
</comment>
<evidence type="ECO:0000313" key="12">
    <source>
        <dbReference type="Proteomes" id="UP000823641"/>
    </source>
</evidence>
<evidence type="ECO:0000256" key="6">
    <source>
        <dbReference type="RuleBase" id="RU004432"/>
    </source>
</evidence>
<dbReference type="InterPro" id="IPR001943">
    <property type="entry name" value="UVR_dom"/>
</dbReference>
<dbReference type="Gene3D" id="3.40.50.300">
    <property type="entry name" value="P-loop containing nucleotide triphosphate hydrolases"/>
    <property type="match status" value="2"/>
</dbReference>
<evidence type="ECO:0000256" key="8">
    <source>
        <dbReference type="SAM" id="MobiDB-lite"/>
    </source>
</evidence>
<evidence type="ECO:0000256" key="5">
    <source>
        <dbReference type="PROSITE-ProRule" id="PRU01251"/>
    </source>
</evidence>
<dbReference type="InterPro" id="IPR028299">
    <property type="entry name" value="ClpA/B_CS2"/>
</dbReference>
<feature type="compositionally biased region" description="Low complexity" evidence="8">
    <location>
        <begin position="160"/>
        <end position="176"/>
    </location>
</feature>
<keyword evidence="11" id="KW-0378">Hydrolase</keyword>
<dbReference type="Pfam" id="PF00004">
    <property type="entry name" value="AAA"/>
    <property type="match status" value="1"/>
</dbReference>
<dbReference type="SMART" id="SM00382">
    <property type="entry name" value="AAA"/>
    <property type="match status" value="2"/>
</dbReference>
<dbReference type="FunFam" id="3.40.50.300:FF:000010">
    <property type="entry name" value="Chaperone clpB 1, putative"/>
    <property type="match status" value="1"/>
</dbReference>
<dbReference type="PROSITE" id="PS00870">
    <property type="entry name" value="CLPAB_1"/>
    <property type="match status" value="1"/>
</dbReference>
<gene>
    <name evidence="11" type="ORF">IAA73_05165</name>
</gene>